<dbReference type="PIRSF" id="PIRSF005572">
    <property type="entry name" value="NifS"/>
    <property type="match status" value="1"/>
</dbReference>
<dbReference type="Gene3D" id="3.40.640.10">
    <property type="entry name" value="Type I PLP-dependent aspartate aminotransferase-like (Major domain)"/>
    <property type="match status" value="1"/>
</dbReference>
<dbReference type="Proteomes" id="UP000027980">
    <property type="component" value="Chromosome"/>
</dbReference>
<dbReference type="SUPFAM" id="SSF53383">
    <property type="entry name" value="PLP-dependent transferases"/>
    <property type="match status" value="1"/>
</dbReference>
<dbReference type="Pfam" id="PF00266">
    <property type="entry name" value="Aminotran_5"/>
    <property type="match status" value="1"/>
</dbReference>
<keyword evidence="2" id="KW-0663">Pyridoxal phosphate</keyword>
<comment type="cofactor">
    <cofactor evidence="1">
        <name>pyridoxal 5'-phosphate</name>
        <dbReference type="ChEBI" id="CHEBI:597326"/>
    </cofactor>
</comment>
<protein>
    <submittedName>
        <fullName evidence="4">Cysteine desulfurase</fullName>
    </submittedName>
</protein>
<organism evidence="4 5">
    <name type="scientific">Terribacillus saccharophilus</name>
    <dbReference type="NCBI Taxonomy" id="361277"/>
    <lineage>
        <taxon>Bacteria</taxon>
        <taxon>Bacillati</taxon>
        <taxon>Bacillota</taxon>
        <taxon>Bacilli</taxon>
        <taxon>Bacillales</taxon>
        <taxon>Bacillaceae</taxon>
        <taxon>Terribacillus</taxon>
    </lineage>
</organism>
<reference evidence="4 5" key="1">
    <citation type="submission" date="2014-07" db="EMBL/GenBank/DDBJ databases">
        <title>Complete genome sequence of a moderately halophilic bacterium Terribacillus aidingensis MP602, isolated from Cryptomeria fortunei in Tianmu mountain in China.</title>
        <authorList>
            <person name="Wang Y."/>
            <person name="Lu P."/>
            <person name="Zhang L."/>
        </authorList>
    </citation>
    <scope>NUCLEOTIDE SEQUENCE [LARGE SCALE GENOMIC DNA]</scope>
    <source>
        <strain evidence="4 5">MP602</strain>
    </source>
</reference>
<dbReference type="EMBL" id="CP008876">
    <property type="protein sequence ID" value="AIF67110.1"/>
    <property type="molecule type" value="Genomic_DNA"/>
</dbReference>
<gene>
    <name evidence="4" type="ORF">GZ22_10925</name>
</gene>
<accession>A0A075LK60</accession>
<dbReference type="InterPro" id="IPR015421">
    <property type="entry name" value="PyrdxlP-dep_Trfase_major"/>
</dbReference>
<dbReference type="InterPro" id="IPR015424">
    <property type="entry name" value="PyrdxlP-dep_Trfase"/>
</dbReference>
<dbReference type="Gene3D" id="3.90.1150.10">
    <property type="entry name" value="Aspartate Aminotransferase, domain 1"/>
    <property type="match status" value="1"/>
</dbReference>
<evidence type="ECO:0000259" key="3">
    <source>
        <dbReference type="Pfam" id="PF00266"/>
    </source>
</evidence>
<dbReference type="GeneID" id="34220304"/>
<proteinExistence type="predicted"/>
<evidence type="ECO:0000256" key="1">
    <source>
        <dbReference type="ARBA" id="ARBA00001933"/>
    </source>
</evidence>
<dbReference type="InterPro" id="IPR016454">
    <property type="entry name" value="Cysteine_dSase"/>
</dbReference>
<evidence type="ECO:0000313" key="4">
    <source>
        <dbReference type="EMBL" id="AIF67110.1"/>
    </source>
</evidence>
<dbReference type="InterPro" id="IPR015422">
    <property type="entry name" value="PyrdxlP-dep_Trfase_small"/>
</dbReference>
<dbReference type="OrthoDB" id="9808002at2"/>
<dbReference type="PANTHER" id="PTHR11601:SF50">
    <property type="entry name" value="CYSTEINE DESULFURASE ISCS 2-RELATED"/>
    <property type="match status" value="1"/>
</dbReference>
<dbReference type="Gene3D" id="1.10.260.50">
    <property type="match status" value="1"/>
</dbReference>
<dbReference type="AlphaFoldDB" id="A0A075LK60"/>
<feature type="domain" description="Aminotransferase class V" evidence="3">
    <location>
        <begin position="2"/>
        <end position="363"/>
    </location>
</feature>
<dbReference type="RefSeq" id="WP_038562247.1">
    <property type="nucleotide sequence ID" value="NZ_CP008876.1"/>
</dbReference>
<evidence type="ECO:0000313" key="5">
    <source>
        <dbReference type="Proteomes" id="UP000027980"/>
    </source>
</evidence>
<sequence length="379" mass="41319">MIYFDNSATTKPHPDVLTSYTEAAQTYFANPSSLHRLGGSAEQLLTACRKQAAQLLHVGENEILFTSGGTEGNNLAIKGTALQKKRIGNHIITTTVEHPSVLETCAELENQGFKVTYVDVDKYGYVTAEKIKAAITDQTILVSVMHVNNELGTIQPIKTIGQMLTEFPHITFHVDHVQGAGKVALDIKKSNIHLCTLSAHKFHGMKGSGILYKAADTRIVAQLSGGGQEQALRSGTENVPGITAMVKALRLAMEELRVHPVKLFELRERLWAGLAKMDDVVLHSPPAGAPHIVNFSVPELKPEVLVHALGEKEIYVSTKSACSSKNSDASAVLLACGVPDTQAESAIRVSFSYDNTQQEVDYFLQILDKTLTHLKKVMR</sequence>
<evidence type="ECO:0000256" key="2">
    <source>
        <dbReference type="ARBA" id="ARBA00022898"/>
    </source>
</evidence>
<dbReference type="KEGG" id="tap:GZ22_10925"/>
<dbReference type="PANTHER" id="PTHR11601">
    <property type="entry name" value="CYSTEINE DESULFURYLASE FAMILY MEMBER"/>
    <property type="match status" value="1"/>
</dbReference>
<dbReference type="HOGENOM" id="CLU_003433_0_2_9"/>
<dbReference type="InterPro" id="IPR000192">
    <property type="entry name" value="Aminotrans_V_dom"/>
</dbReference>
<dbReference type="GO" id="GO:0003824">
    <property type="term" value="F:catalytic activity"/>
    <property type="evidence" value="ECO:0007669"/>
    <property type="project" value="UniProtKB-ARBA"/>
</dbReference>
<name>A0A075LK60_9BACI</name>